<dbReference type="FunFam" id="3.40.50.1820:FF:000191">
    <property type="entry name" value="LIPaSe related"/>
    <property type="match status" value="1"/>
</dbReference>
<dbReference type="AlphaFoldDB" id="A0A914D1I5"/>
<protein>
    <submittedName>
        <fullName evidence="2">Lipase</fullName>
    </submittedName>
</protein>
<dbReference type="PANTHER" id="PTHR32015:SF1">
    <property type="entry name" value="LIPASE"/>
    <property type="match status" value="1"/>
</dbReference>
<evidence type="ECO:0000313" key="2">
    <source>
        <dbReference type="WBParaSite" id="ACRNAN_scaffold16511.g32998.t1"/>
    </source>
</evidence>
<dbReference type="GO" id="GO:0016298">
    <property type="term" value="F:lipase activity"/>
    <property type="evidence" value="ECO:0007669"/>
    <property type="project" value="TreeGrafter"/>
</dbReference>
<sequence length="289" mass="32093">MDLGQIGSFGGKDYSAQPIVNRPVVFIHGNSDGALTDGSLYGTGWTKTIQYFMQQGYSTAELYATTWGNRNASWAYTRTHSCSVILRLRKFVEAVLQYTKVSKISVISHSMGVGVARKVLRGGTIEEPDGTSCDVGDSLRDKIEVFIGISGANYGMCQCGRGYGEGPPPYPTCNTKTGFWPGAVCSRVGNCSWYHNYCQNTSYSQILQEMNEDPHNEAEHIFAWWSHEDELIGNHDQVFGRPTSYVPFNNGTKVFTGLCSTKGCSNHMATKDGTVDFQYHLIVRREFIH</sequence>
<organism evidence="1 2">
    <name type="scientific">Acrobeloides nanus</name>
    <dbReference type="NCBI Taxonomy" id="290746"/>
    <lineage>
        <taxon>Eukaryota</taxon>
        <taxon>Metazoa</taxon>
        <taxon>Ecdysozoa</taxon>
        <taxon>Nematoda</taxon>
        <taxon>Chromadorea</taxon>
        <taxon>Rhabditida</taxon>
        <taxon>Tylenchina</taxon>
        <taxon>Cephalobomorpha</taxon>
        <taxon>Cephaloboidea</taxon>
        <taxon>Cephalobidae</taxon>
        <taxon>Acrobeloides</taxon>
    </lineage>
</organism>
<dbReference type="InterPro" id="IPR002918">
    <property type="entry name" value="Lipase_EstA/Esterase_EstB"/>
</dbReference>
<dbReference type="Pfam" id="PF01674">
    <property type="entry name" value="Lipase_2"/>
    <property type="match status" value="1"/>
</dbReference>
<dbReference type="SUPFAM" id="SSF53474">
    <property type="entry name" value="alpha/beta-Hydrolases"/>
    <property type="match status" value="1"/>
</dbReference>
<accession>A0A914D1I5</accession>
<proteinExistence type="predicted"/>
<dbReference type="Proteomes" id="UP000887540">
    <property type="component" value="Unplaced"/>
</dbReference>
<dbReference type="WBParaSite" id="ACRNAN_scaffold16511.g32998.t1">
    <property type="protein sequence ID" value="ACRNAN_scaffold16511.g32998.t1"/>
    <property type="gene ID" value="ACRNAN_scaffold16511.g32998"/>
</dbReference>
<dbReference type="InterPro" id="IPR029058">
    <property type="entry name" value="AB_hydrolase_fold"/>
</dbReference>
<keyword evidence="1" id="KW-1185">Reference proteome</keyword>
<dbReference type="Gene3D" id="3.40.50.1820">
    <property type="entry name" value="alpha/beta hydrolase"/>
    <property type="match status" value="1"/>
</dbReference>
<evidence type="ECO:0000313" key="1">
    <source>
        <dbReference type="Proteomes" id="UP000887540"/>
    </source>
</evidence>
<dbReference type="PANTHER" id="PTHR32015">
    <property type="entry name" value="FASTING INDUCED LIPASE"/>
    <property type="match status" value="1"/>
</dbReference>
<name>A0A914D1I5_9BILA</name>
<reference evidence="2" key="1">
    <citation type="submission" date="2022-11" db="UniProtKB">
        <authorList>
            <consortium name="WormBaseParasite"/>
        </authorList>
    </citation>
    <scope>IDENTIFICATION</scope>
</reference>
<dbReference type="GO" id="GO:0016042">
    <property type="term" value="P:lipid catabolic process"/>
    <property type="evidence" value="ECO:0007669"/>
    <property type="project" value="InterPro"/>
</dbReference>